<organism evidence="2 3">
    <name type="scientific">Drosophila madeirensis</name>
    <name type="common">Fruit fly</name>
    <dbReference type="NCBI Taxonomy" id="30013"/>
    <lineage>
        <taxon>Eukaryota</taxon>
        <taxon>Metazoa</taxon>
        <taxon>Ecdysozoa</taxon>
        <taxon>Arthropoda</taxon>
        <taxon>Hexapoda</taxon>
        <taxon>Insecta</taxon>
        <taxon>Pterygota</taxon>
        <taxon>Neoptera</taxon>
        <taxon>Endopterygota</taxon>
        <taxon>Diptera</taxon>
        <taxon>Brachycera</taxon>
        <taxon>Muscomorpha</taxon>
        <taxon>Ephydroidea</taxon>
        <taxon>Drosophilidae</taxon>
        <taxon>Drosophila</taxon>
        <taxon>Sophophora</taxon>
    </lineage>
</organism>
<reference evidence="2 3" key="1">
    <citation type="submission" date="2024-02" db="EMBL/GenBank/DDBJ databases">
        <title>A chromosome-level genome assembly of Drosophila madeirensis, a fruit fly species endemic to Madeira island.</title>
        <authorList>
            <person name="Tomihara K."/>
            <person name="Llopart A."/>
            <person name="Yamamoto D."/>
        </authorList>
    </citation>
    <scope>NUCLEOTIDE SEQUENCE [LARGE SCALE GENOMIC DNA]</scope>
    <source>
        <strain evidence="2 3">RF1</strain>
    </source>
</reference>
<feature type="compositionally biased region" description="Pro residues" evidence="1">
    <location>
        <begin position="38"/>
        <end position="54"/>
    </location>
</feature>
<protein>
    <submittedName>
        <fullName evidence="2">Uncharacterized protein</fullName>
    </submittedName>
</protein>
<evidence type="ECO:0000256" key="1">
    <source>
        <dbReference type="SAM" id="MobiDB-lite"/>
    </source>
</evidence>
<proteinExistence type="predicted"/>
<dbReference type="EMBL" id="AP029263">
    <property type="protein sequence ID" value="BFF90087.1"/>
    <property type="molecule type" value="Genomic_DNA"/>
</dbReference>
<accession>A0AAU9F7C3</accession>
<sequence length="89" mass="9499">MGKTKPNKCKQCPCGMTGSVTIITDDGAQVQHSEVQRAPPPPQCRVYRGPPPGHPGHLEAENRNSGPPAKPRYHCGHCKTSGGSKCIIQ</sequence>
<dbReference type="Proteomes" id="UP001500889">
    <property type="component" value="Chromosome O"/>
</dbReference>
<feature type="region of interest" description="Disordered" evidence="1">
    <location>
        <begin position="30"/>
        <end position="72"/>
    </location>
</feature>
<evidence type="ECO:0000313" key="2">
    <source>
        <dbReference type="EMBL" id="BFF90087.1"/>
    </source>
</evidence>
<dbReference type="AlphaFoldDB" id="A0AAU9F7C3"/>
<name>A0AAU9F7C3_DROMD</name>
<evidence type="ECO:0000313" key="3">
    <source>
        <dbReference type="Proteomes" id="UP001500889"/>
    </source>
</evidence>
<keyword evidence="3" id="KW-1185">Reference proteome</keyword>
<gene>
    <name evidence="2" type="ORF">DMAD_08681</name>
</gene>